<dbReference type="GO" id="GO:0000139">
    <property type="term" value="C:Golgi membrane"/>
    <property type="evidence" value="ECO:0007669"/>
    <property type="project" value="TreeGrafter"/>
</dbReference>
<evidence type="ECO:0000256" key="8">
    <source>
        <dbReference type="ARBA" id="ARBA00023136"/>
    </source>
</evidence>
<evidence type="ECO:0000259" key="10">
    <source>
        <dbReference type="Pfam" id="PF14360"/>
    </source>
</evidence>
<evidence type="ECO:0000313" key="12">
    <source>
        <dbReference type="Proteomes" id="UP000038040"/>
    </source>
</evidence>
<keyword evidence="3" id="KW-0808">Transferase</keyword>
<name>A0A0N4U6I7_DRAME</name>
<evidence type="ECO:0000256" key="5">
    <source>
        <dbReference type="ARBA" id="ARBA00022919"/>
    </source>
</evidence>
<reference evidence="14" key="1">
    <citation type="submission" date="2017-02" db="UniProtKB">
        <authorList>
            <consortium name="WormBaseParasite"/>
        </authorList>
    </citation>
    <scope>IDENTIFICATION</scope>
</reference>
<dbReference type="STRING" id="318479.A0A0N4U6I7"/>
<feature type="transmembrane region" description="Helical" evidence="9">
    <location>
        <begin position="351"/>
        <end position="369"/>
    </location>
</feature>
<evidence type="ECO:0000256" key="6">
    <source>
        <dbReference type="ARBA" id="ARBA00022989"/>
    </source>
</evidence>
<keyword evidence="6 9" id="KW-1133">Transmembrane helix</keyword>
<keyword evidence="13" id="KW-1185">Reference proteome</keyword>
<keyword evidence="8 9" id="KW-0472">Membrane</keyword>
<evidence type="ECO:0000256" key="1">
    <source>
        <dbReference type="ARBA" id="ARBA00004141"/>
    </source>
</evidence>
<reference evidence="11 13" key="2">
    <citation type="submission" date="2018-11" db="EMBL/GenBank/DDBJ databases">
        <authorList>
            <consortium name="Pathogen Informatics"/>
        </authorList>
    </citation>
    <scope>NUCLEOTIDE SEQUENCE [LARGE SCALE GENOMIC DNA]</scope>
</reference>
<dbReference type="Gene3D" id="1.10.150.50">
    <property type="entry name" value="Transcription Factor, Ets-1"/>
    <property type="match status" value="1"/>
</dbReference>
<evidence type="ECO:0000313" key="13">
    <source>
        <dbReference type="Proteomes" id="UP000274756"/>
    </source>
</evidence>
<evidence type="ECO:0000313" key="14">
    <source>
        <dbReference type="WBParaSite" id="DME_0000254001-mRNA-1"/>
    </source>
</evidence>
<dbReference type="AlphaFoldDB" id="A0A0N4U6I7"/>
<protein>
    <submittedName>
        <fullName evidence="14">PAP2_C domain-containing protein</fullName>
    </submittedName>
</protein>
<comment type="subcellular location">
    <subcellularLocation>
        <location evidence="1">Membrane</location>
        <topology evidence="1">Multi-pass membrane protein</topology>
    </subcellularLocation>
</comment>
<feature type="transmembrane region" description="Helical" evidence="9">
    <location>
        <begin position="174"/>
        <end position="196"/>
    </location>
</feature>
<dbReference type="GO" id="GO:0047493">
    <property type="term" value="F:ceramide cholinephosphotransferase activity"/>
    <property type="evidence" value="ECO:0007669"/>
    <property type="project" value="TreeGrafter"/>
</dbReference>
<dbReference type="GO" id="GO:0005789">
    <property type="term" value="C:endoplasmic reticulum membrane"/>
    <property type="evidence" value="ECO:0007669"/>
    <property type="project" value="TreeGrafter"/>
</dbReference>
<accession>A0A0N4U6I7</accession>
<proteinExistence type="inferred from homology"/>
<comment type="similarity">
    <text evidence="2">Belongs to the sphingomyelin synthase family.</text>
</comment>
<feature type="transmembrane region" description="Helical" evidence="9">
    <location>
        <begin position="127"/>
        <end position="148"/>
    </location>
</feature>
<dbReference type="Pfam" id="PF14360">
    <property type="entry name" value="PAP2_C"/>
    <property type="match status" value="1"/>
</dbReference>
<keyword evidence="4 9" id="KW-0812">Transmembrane</keyword>
<dbReference type="GO" id="GO:0046513">
    <property type="term" value="P:ceramide biosynthetic process"/>
    <property type="evidence" value="ECO:0007669"/>
    <property type="project" value="TreeGrafter"/>
</dbReference>
<evidence type="ECO:0000256" key="7">
    <source>
        <dbReference type="ARBA" id="ARBA00023098"/>
    </source>
</evidence>
<dbReference type="PANTHER" id="PTHR21290">
    <property type="entry name" value="SPHINGOMYELIN SYNTHETASE"/>
    <property type="match status" value="1"/>
</dbReference>
<evidence type="ECO:0000256" key="2">
    <source>
        <dbReference type="ARBA" id="ARBA00005441"/>
    </source>
</evidence>
<dbReference type="PANTHER" id="PTHR21290:SF25">
    <property type="entry name" value="SPHINGOMYELIN SYNTHASE-RELATED PROTEIN 1"/>
    <property type="match status" value="1"/>
</dbReference>
<gene>
    <name evidence="11" type="ORF">DME_LOCUS6900</name>
</gene>
<evidence type="ECO:0000256" key="3">
    <source>
        <dbReference type="ARBA" id="ARBA00022679"/>
    </source>
</evidence>
<dbReference type="EMBL" id="UYYG01001157">
    <property type="protein sequence ID" value="VDN56927.1"/>
    <property type="molecule type" value="Genomic_DNA"/>
</dbReference>
<dbReference type="InterPro" id="IPR045221">
    <property type="entry name" value="Sphingomyelin_synth-like"/>
</dbReference>
<evidence type="ECO:0000313" key="11">
    <source>
        <dbReference type="EMBL" id="VDN56927.1"/>
    </source>
</evidence>
<dbReference type="InterPro" id="IPR013761">
    <property type="entry name" value="SAM/pointed_sf"/>
</dbReference>
<dbReference type="GO" id="GO:0005886">
    <property type="term" value="C:plasma membrane"/>
    <property type="evidence" value="ECO:0007669"/>
    <property type="project" value="TreeGrafter"/>
</dbReference>
<evidence type="ECO:0000256" key="9">
    <source>
        <dbReference type="SAM" id="Phobius"/>
    </source>
</evidence>
<dbReference type="WBParaSite" id="DME_0000254001-mRNA-1">
    <property type="protein sequence ID" value="DME_0000254001-mRNA-1"/>
    <property type="gene ID" value="DME_0000254001"/>
</dbReference>
<dbReference type="Proteomes" id="UP000274756">
    <property type="component" value="Unassembled WGS sequence"/>
</dbReference>
<dbReference type="InterPro" id="IPR025749">
    <property type="entry name" value="Sphingomyelin_synth-like_dom"/>
</dbReference>
<feature type="transmembrane region" description="Helical" evidence="9">
    <location>
        <begin position="208"/>
        <end position="228"/>
    </location>
</feature>
<sequence>MVGVKSEVGQSRFGPIRSEEILNIDGVALLMLSEKDLREKPMEMQCVGDIKRLSLAISNIRNRYQSVFHEYSFDNPVWDDDIGNLQICGFNKSDERDEMIGHKLLSKEEIIRKVESPDTEKKSLFKLGIALSYCALSLLIAAFVMVYVHDRVPDMDHYPPLPDLLLDSIPKISWGFQVCEIIAIILFALWFMILFFHKHRNRYRVVIMRRMFSLVGTVFLLRSVTMVITSLSVPGDHVECRRHTANNTINGSASDNDIASVQVFTFKKNCEILTSQLLRAYHIWSGLGMSIQGVRTCGDYMFSGHTTTVTLLNHFITEYTPDNWYGLHTATWVLNLFAIFFILAAHEHYSIDVFIAFYISSRMFLYYHAYAYHHYNVTKKDGRMRIWFPLGWLV</sequence>
<dbReference type="Proteomes" id="UP000038040">
    <property type="component" value="Unplaced"/>
</dbReference>
<dbReference type="GO" id="GO:0033188">
    <property type="term" value="F:sphingomyelin synthase activity"/>
    <property type="evidence" value="ECO:0007669"/>
    <property type="project" value="TreeGrafter"/>
</dbReference>
<keyword evidence="7" id="KW-0443">Lipid metabolism</keyword>
<feature type="transmembrane region" description="Helical" evidence="9">
    <location>
        <begin position="324"/>
        <end position="344"/>
    </location>
</feature>
<organism evidence="12 14">
    <name type="scientific">Dracunculus medinensis</name>
    <name type="common">Guinea worm</name>
    <dbReference type="NCBI Taxonomy" id="318479"/>
    <lineage>
        <taxon>Eukaryota</taxon>
        <taxon>Metazoa</taxon>
        <taxon>Ecdysozoa</taxon>
        <taxon>Nematoda</taxon>
        <taxon>Chromadorea</taxon>
        <taxon>Rhabditida</taxon>
        <taxon>Spirurina</taxon>
        <taxon>Dracunculoidea</taxon>
        <taxon>Dracunculidae</taxon>
        <taxon>Dracunculus</taxon>
    </lineage>
</organism>
<evidence type="ECO:0000256" key="4">
    <source>
        <dbReference type="ARBA" id="ARBA00022692"/>
    </source>
</evidence>
<feature type="domain" description="Sphingomyelin synthase-like" evidence="10">
    <location>
        <begin position="296"/>
        <end position="369"/>
    </location>
</feature>
<dbReference type="OrthoDB" id="422827at2759"/>
<keyword evidence="5" id="KW-0746">Sphingolipid metabolism</keyword>
<dbReference type="SUPFAM" id="SSF47769">
    <property type="entry name" value="SAM/Pointed domain"/>
    <property type="match status" value="1"/>
</dbReference>